<dbReference type="AlphaFoldDB" id="A0A318EG62"/>
<organism evidence="2 3">
    <name type="scientific">Sinimarinibacterium flocculans</name>
    <dbReference type="NCBI Taxonomy" id="985250"/>
    <lineage>
        <taxon>Bacteria</taxon>
        <taxon>Pseudomonadati</taxon>
        <taxon>Pseudomonadota</taxon>
        <taxon>Gammaproteobacteria</taxon>
        <taxon>Nevskiales</taxon>
        <taxon>Nevskiaceae</taxon>
        <taxon>Sinimarinibacterium</taxon>
    </lineage>
</organism>
<reference evidence="2 3" key="1">
    <citation type="submission" date="2018-04" db="EMBL/GenBank/DDBJ databases">
        <title>Genomic Encyclopedia of Type Strains, Phase IV (KMG-IV): sequencing the most valuable type-strain genomes for metagenomic binning, comparative biology and taxonomic classification.</title>
        <authorList>
            <person name="Goeker M."/>
        </authorList>
    </citation>
    <scope>NUCLEOTIDE SEQUENCE [LARGE SCALE GENOMIC DNA]</scope>
    <source>
        <strain evidence="2 3">DSM 104150</strain>
    </source>
</reference>
<protein>
    <submittedName>
        <fullName evidence="2">Capsule biosynthesis protein GfcC</fullName>
    </submittedName>
</protein>
<sequence length="199" mass="21527">MRPGPATLASADAHFDRGVEQLGGPLEGAYRFAAMILRLDEAHPVSLPCLSPSALHAAQLLQDDPTLTSERNVIEALLAGRMQRVLAAERPFGRLGTDRGREAKLQSGDVLALPGRSQRVYVVLADGRAEALDHRAEWTVKDYLDALPAHELASRRQYLLHYPDGQAAELALSAWNRTPSAVPPGSMLAPRNVCLPVAD</sequence>
<dbReference type="EMBL" id="QICN01000003">
    <property type="protein sequence ID" value="PXV69749.1"/>
    <property type="molecule type" value="Genomic_DNA"/>
</dbReference>
<evidence type="ECO:0000313" key="3">
    <source>
        <dbReference type="Proteomes" id="UP000248330"/>
    </source>
</evidence>
<gene>
    <name evidence="2" type="ORF">C8D93_103325</name>
</gene>
<keyword evidence="3" id="KW-1185">Reference proteome</keyword>
<dbReference type="Pfam" id="PF06251">
    <property type="entry name" value="Caps_syn_GfcC_C"/>
    <property type="match status" value="1"/>
</dbReference>
<evidence type="ECO:0000313" key="2">
    <source>
        <dbReference type="EMBL" id="PXV69749.1"/>
    </source>
</evidence>
<comment type="caution">
    <text evidence="2">The sequence shown here is derived from an EMBL/GenBank/DDBJ whole genome shotgun (WGS) entry which is preliminary data.</text>
</comment>
<accession>A0A318EG62</accession>
<proteinExistence type="predicted"/>
<dbReference type="Proteomes" id="UP000248330">
    <property type="component" value="Unassembled WGS sequence"/>
</dbReference>
<feature type="domain" description="Capsule biosynthesis GfcC-like C-terminal" evidence="1">
    <location>
        <begin position="134"/>
        <end position="188"/>
    </location>
</feature>
<name>A0A318EG62_9GAMM</name>
<dbReference type="InterPro" id="IPR010425">
    <property type="entry name" value="Caps_synth_GfcC-like_C"/>
</dbReference>
<evidence type="ECO:0000259" key="1">
    <source>
        <dbReference type="Pfam" id="PF06251"/>
    </source>
</evidence>
<dbReference type="Gene3D" id="3.10.560.10">
    <property type="entry name" value="Outer membrane lipoprotein wza domain like"/>
    <property type="match status" value="1"/>
</dbReference>